<evidence type="ECO:0000256" key="11">
    <source>
        <dbReference type="ARBA" id="ARBA00036904"/>
    </source>
</evidence>
<protein>
    <recommendedName>
        <fullName evidence="13">8-oxo-dGTP diphosphatase</fullName>
        <ecNumber evidence="12">3.6.1.55</ecNumber>
    </recommendedName>
    <alternativeName>
        <fullName evidence="16">7,8-dihydro-8-oxoguanine-triphosphatase</fullName>
    </alternativeName>
    <alternativeName>
        <fullName evidence="15">Mutator protein MutT</fullName>
    </alternativeName>
    <alternativeName>
        <fullName evidence="14">dGTP pyrophosphohydrolase</fullName>
    </alternativeName>
</protein>
<comment type="similarity">
    <text evidence="2">Belongs to the Nudix hydrolase family.</text>
</comment>
<dbReference type="NCBIfam" id="TIGR00586">
    <property type="entry name" value="mutt"/>
    <property type="match status" value="1"/>
</dbReference>
<dbReference type="NCBIfam" id="NF008044">
    <property type="entry name" value="PRK10776.1"/>
    <property type="match status" value="1"/>
</dbReference>
<accession>A0A0N0ZBF8</accession>
<dbReference type="InterPro" id="IPR020476">
    <property type="entry name" value="Nudix_hydrolase"/>
</dbReference>
<evidence type="ECO:0000259" key="19">
    <source>
        <dbReference type="PROSITE" id="PS51462"/>
    </source>
</evidence>
<evidence type="ECO:0000256" key="6">
    <source>
        <dbReference type="ARBA" id="ARBA00022763"/>
    </source>
</evidence>
<dbReference type="Gene3D" id="3.90.79.10">
    <property type="entry name" value="Nucleoside Triphosphate Pyrophosphohydrolase"/>
    <property type="match status" value="1"/>
</dbReference>
<dbReference type="Proteomes" id="UP000053226">
    <property type="component" value="Unassembled WGS sequence"/>
</dbReference>
<evidence type="ECO:0000256" key="5">
    <source>
        <dbReference type="ARBA" id="ARBA00022723"/>
    </source>
</evidence>
<dbReference type="OrthoDB" id="9810648at2"/>
<keyword evidence="6" id="KW-0227">DNA damage</keyword>
<dbReference type="GO" id="GO:0046872">
    <property type="term" value="F:metal ion binding"/>
    <property type="evidence" value="ECO:0007669"/>
    <property type="project" value="UniProtKB-KW"/>
</dbReference>
<dbReference type="PRINTS" id="PR01401">
    <property type="entry name" value="MUTATORMUTT"/>
</dbReference>
<name>A0A0N0ZBF8_9GAMM</name>
<keyword evidence="8 18" id="KW-0460">Magnesium</keyword>
<dbReference type="Pfam" id="PF14815">
    <property type="entry name" value="NUDIX_4"/>
    <property type="match status" value="1"/>
</dbReference>
<keyword evidence="4" id="KW-0235">DNA replication</keyword>
<dbReference type="PROSITE" id="PS51462">
    <property type="entry name" value="NUDIX"/>
    <property type="match status" value="1"/>
</dbReference>
<keyword evidence="3" id="KW-0515">Mutator protein</keyword>
<evidence type="ECO:0000256" key="10">
    <source>
        <dbReference type="ARBA" id="ARBA00035861"/>
    </source>
</evidence>
<organism evidence="20 21">
    <name type="scientific">Moellerella wisconsensis ATCC 35017</name>
    <dbReference type="NCBI Taxonomy" id="1354267"/>
    <lineage>
        <taxon>Bacteria</taxon>
        <taxon>Pseudomonadati</taxon>
        <taxon>Pseudomonadota</taxon>
        <taxon>Gammaproteobacteria</taxon>
        <taxon>Enterobacterales</taxon>
        <taxon>Morganellaceae</taxon>
        <taxon>Moellerella</taxon>
    </lineage>
</organism>
<gene>
    <name evidence="20" type="ORF">M992_1377</name>
</gene>
<evidence type="ECO:0000256" key="8">
    <source>
        <dbReference type="ARBA" id="ARBA00022842"/>
    </source>
</evidence>
<evidence type="ECO:0000256" key="7">
    <source>
        <dbReference type="ARBA" id="ARBA00022801"/>
    </source>
</evidence>
<evidence type="ECO:0000313" key="20">
    <source>
        <dbReference type="EMBL" id="KPD03244.1"/>
    </source>
</evidence>
<feature type="binding site" evidence="17">
    <location>
        <position position="30"/>
    </location>
    <ligand>
        <name>8-oxo-dGTP</name>
        <dbReference type="ChEBI" id="CHEBI:77896"/>
    </ligand>
</feature>
<feature type="binding site" evidence="17">
    <location>
        <position position="25"/>
    </location>
    <ligand>
        <name>8-oxo-dGTP</name>
        <dbReference type="ChEBI" id="CHEBI:77896"/>
    </ligand>
</feature>
<dbReference type="InterPro" id="IPR000086">
    <property type="entry name" value="NUDIX_hydrolase_dom"/>
</dbReference>
<comment type="cofactor">
    <cofactor evidence="1 18">
        <name>Mg(2+)</name>
        <dbReference type="ChEBI" id="CHEBI:18420"/>
    </cofactor>
</comment>
<dbReference type="GO" id="GO:0035539">
    <property type="term" value="F:8-oxo-7,8-dihydrodeoxyguanosine triphosphate pyrophosphatase activity"/>
    <property type="evidence" value="ECO:0007669"/>
    <property type="project" value="UniProtKB-EC"/>
</dbReference>
<dbReference type="RefSeq" id="WP_053907878.1">
    <property type="nucleotide sequence ID" value="NZ_CAWMUS010000014.1"/>
</dbReference>
<feature type="domain" description="Nudix hydrolase" evidence="19">
    <location>
        <begin position="3"/>
        <end position="130"/>
    </location>
</feature>
<dbReference type="PROSITE" id="PS00893">
    <property type="entry name" value="NUDIX_BOX"/>
    <property type="match status" value="1"/>
</dbReference>
<comment type="catalytic activity">
    <reaction evidence="11">
        <text>8-oxo-GTP + H2O = 8-oxo-GMP + diphosphate + H(+)</text>
        <dbReference type="Rhea" id="RHEA:67616"/>
        <dbReference type="ChEBI" id="CHEBI:15377"/>
        <dbReference type="ChEBI" id="CHEBI:15378"/>
        <dbReference type="ChEBI" id="CHEBI:33019"/>
        <dbReference type="ChEBI" id="CHEBI:143553"/>
        <dbReference type="ChEBI" id="CHEBI:145694"/>
    </reaction>
</comment>
<dbReference type="SUPFAM" id="SSF55811">
    <property type="entry name" value="Nudix"/>
    <property type="match status" value="1"/>
</dbReference>
<dbReference type="PANTHER" id="PTHR47707:SF1">
    <property type="entry name" value="NUDIX HYDROLASE FAMILY PROTEIN"/>
    <property type="match status" value="1"/>
</dbReference>
<evidence type="ECO:0000256" key="2">
    <source>
        <dbReference type="ARBA" id="ARBA00005582"/>
    </source>
</evidence>
<keyword evidence="5 18" id="KW-0479">Metal-binding</keyword>
<evidence type="ECO:0000256" key="3">
    <source>
        <dbReference type="ARBA" id="ARBA00022457"/>
    </source>
</evidence>
<feature type="binding site" evidence="17">
    <location>
        <position position="121"/>
    </location>
    <ligand>
        <name>8-oxo-dGTP</name>
        <dbReference type="ChEBI" id="CHEBI:77896"/>
    </ligand>
</feature>
<dbReference type="AlphaFoldDB" id="A0A0N0ZBF8"/>
<dbReference type="InterPro" id="IPR029119">
    <property type="entry name" value="MutY_C"/>
</dbReference>
<evidence type="ECO:0000256" key="9">
    <source>
        <dbReference type="ARBA" id="ARBA00023204"/>
    </source>
</evidence>
<evidence type="ECO:0000256" key="1">
    <source>
        <dbReference type="ARBA" id="ARBA00001946"/>
    </source>
</evidence>
<feature type="binding site" evidence="17">
    <location>
        <begin position="36"/>
        <end position="39"/>
    </location>
    <ligand>
        <name>8-oxo-dGTP</name>
        <dbReference type="ChEBI" id="CHEBI:77896"/>
    </ligand>
</feature>
<reference evidence="20 21" key="1">
    <citation type="submission" date="2015-07" db="EMBL/GenBank/DDBJ databases">
        <title>ATOL: Assembling a taxonomically balanced genome-scale reconstruction of the evolutionary history of the Enterobacteriaceae.</title>
        <authorList>
            <person name="Plunkett G.III."/>
            <person name="Neeno-Eckwall E.C."/>
            <person name="Glasner J.D."/>
            <person name="Perna N.T."/>
        </authorList>
    </citation>
    <scope>NUCLEOTIDE SEQUENCE [LARGE SCALE GENOMIC DNA]</scope>
    <source>
        <strain evidence="20 21">ATCC 35017</strain>
    </source>
</reference>
<evidence type="ECO:0000256" key="14">
    <source>
        <dbReference type="ARBA" id="ARBA00041592"/>
    </source>
</evidence>
<dbReference type="InterPro" id="IPR047127">
    <property type="entry name" value="MutT-like"/>
</dbReference>
<evidence type="ECO:0000313" key="21">
    <source>
        <dbReference type="Proteomes" id="UP000053226"/>
    </source>
</evidence>
<dbReference type="GO" id="GO:0044716">
    <property type="term" value="F:8-oxo-GDP phosphatase activity"/>
    <property type="evidence" value="ECO:0007669"/>
    <property type="project" value="TreeGrafter"/>
</dbReference>
<dbReference type="InterPro" id="IPR003561">
    <property type="entry name" value="Mutator_MutT"/>
</dbReference>
<evidence type="ECO:0000256" key="15">
    <source>
        <dbReference type="ARBA" id="ARBA00041979"/>
    </source>
</evidence>
<dbReference type="GO" id="GO:0006281">
    <property type="term" value="P:DNA repair"/>
    <property type="evidence" value="ECO:0007669"/>
    <property type="project" value="UniProtKB-KW"/>
</dbReference>
<dbReference type="GO" id="GO:0044715">
    <property type="term" value="F:8-oxo-dGDP phosphatase activity"/>
    <property type="evidence" value="ECO:0007669"/>
    <property type="project" value="TreeGrafter"/>
</dbReference>
<proteinExistence type="inferred from homology"/>
<evidence type="ECO:0000256" key="12">
    <source>
        <dbReference type="ARBA" id="ARBA00038905"/>
    </source>
</evidence>
<evidence type="ECO:0000256" key="17">
    <source>
        <dbReference type="PIRSR" id="PIRSR603561-1"/>
    </source>
</evidence>
<comment type="catalytic activity">
    <reaction evidence="10">
        <text>8-oxo-dGTP + H2O = 8-oxo-dGMP + diphosphate + H(+)</text>
        <dbReference type="Rhea" id="RHEA:31575"/>
        <dbReference type="ChEBI" id="CHEBI:15377"/>
        <dbReference type="ChEBI" id="CHEBI:15378"/>
        <dbReference type="ChEBI" id="CHEBI:33019"/>
        <dbReference type="ChEBI" id="CHEBI:63224"/>
        <dbReference type="ChEBI" id="CHEBI:77896"/>
        <dbReference type="EC" id="3.6.1.55"/>
    </reaction>
</comment>
<feature type="binding site" evidence="18">
    <location>
        <position position="59"/>
    </location>
    <ligand>
        <name>Mg(2+)</name>
        <dbReference type="ChEBI" id="CHEBI:18420"/>
    </ligand>
</feature>
<evidence type="ECO:0000256" key="13">
    <source>
        <dbReference type="ARBA" id="ARBA00040794"/>
    </source>
</evidence>
<dbReference type="FunFam" id="3.90.79.10:FF:000014">
    <property type="entry name" value="8-oxo-dGTP diphosphatase MutT"/>
    <property type="match status" value="1"/>
</dbReference>
<keyword evidence="21" id="KW-1185">Reference proteome</keyword>
<dbReference type="PANTHER" id="PTHR47707">
    <property type="entry name" value="8-OXO-DGTP DIPHOSPHATASE"/>
    <property type="match status" value="1"/>
</dbReference>
<dbReference type="CDD" id="cd03425">
    <property type="entry name" value="NUDIX_MutT_NudA_like"/>
    <property type="match status" value="1"/>
</dbReference>
<feature type="binding site" evidence="18">
    <location>
        <position position="39"/>
    </location>
    <ligand>
        <name>Mg(2+)</name>
        <dbReference type="ChEBI" id="CHEBI:18420"/>
    </ligand>
</feature>
<keyword evidence="9" id="KW-0234">DNA repair</keyword>
<dbReference type="InterPro" id="IPR015797">
    <property type="entry name" value="NUDIX_hydrolase-like_dom_sf"/>
</dbReference>
<keyword evidence="7 20" id="KW-0378">Hydrolase</keyword>
<dbReference type="GO" id="GO:0006260">
    <property type="term" value="P:DNA replication"/>
    <property type="evidence" value="ECO:0007669"/>
    <property type="project" value="UniProtKB-KW"/>
</dbReference>
<comment type="caution">
    <text evidence="20">The sequence shown here is derived from an EMBL/GenBank/DDBJ whole genome shotgun (WGS) entry which is preliminary data.</text>
</comment>
<evidence type="ECO:0000256" key="18">
    <source>
        <dbReference type="PIRSR" id="PIRSR603561-2"/>
    </source>
</evidence>
<dbReference type="EC" id="3.6.1.55" evidence="12"/>
<evidence type="ECO:0000256" key="16">
    <source>
        <dbReference type="ARBA" id="ARBA00042798"/>
    </source>
</evidence>
<dbReference type="EMBL" id="LGAA01000014">
    <property type="protein sequence ID" value="KPD03244.1"/>
    <property type="molecule type" value="Genomic_DNA"/>
</dbReference>
<sequence>MQKKHLYIAAGIIRDPQNNIFIAQRPMGSHMGGFWEFPGGKLESNERPEDALVRELEEEIGIIATEYQLFKKVEHEFDDRFITLYFFLVTNWDNQPYGREGQNSRWVKQSDLIADQFPPANRIVVDILTQ</sequence>
<evidence type="ECO:0000256" key="4">
    <source>
        <dbReference type="ARBA" id="ARBA00022705"/>
    </source>
</evidence>
<dbReference type="PRINTS" id="PR00502">
    <property type="entry name" value="NUDIXFAMILY"/>
</dbReference>
<dbReference type="GO" id="GO:0008413">
    <property type="term" value="F:8-oxo-7,8-dihydroguanosine triphosphate pyrophosphatase activity"/>
    <property type="evidence" value="ECO:0007669"/>
    <property type="project" value="InterPro"/>
</dbReference>
<dbReference type="InterPro" id="IPR020084">
    <property type="entry name" value="NUDIX_hydrolase_CS"/>
</dbReference>